<accession>A0A1Y2JAZ3</accession>
<dbReference type="AlphaFoldDB" id="A0A1Y2JAZ3"/>
<dbReference type="RefSeq" id="WP_085405445.1">
    <property type="nucleotide sequence ID" value="NZ_NAFL01000286.1"/>
</dbReference>
<dbReference type="EMBL" id="NAFL01000286">
    <property type="protein sequence ID" value="OSJ22154.1"/>
    <property type="molecule type" value="Genomic_DNA"/>
</dbReference>
<sequence length="100" mass="10914">MFEPTPFFHLTLTKRTGSFGETAAAEAREVATLLHRAAHAIASGVPIEKPEQRELKCSSGHTVGYFEFSEDAIKGPGPGFDKTHYRLPSAFELANRPRGA</sequence>
<protein>
    <submittedName>
        <fullName evidence="1">Uncharacterized protein</fullName>
    </submittedName>
</protein>
<reference evidence="1 2" key="1">
    <citation type="submission" date="2017-03" db="EMBL/GenBank/DDBJ databases">
        <title>Whole genome sequences of fourteen strains of Bradyrhizobium canariense and one strain of Bradyrhizobium japonicum isolated from Lupinus (Papilionoideae: Genisteae) species in Algeria.</title>
        <authorList>
            <person name="Crovadore J."/>
            <person name="Chekireb D."/>
            <person name="Brachmann A."/>
            <person name="Chablais R."/>
            <person name="Cochard B."/>
            <person name="Lefort F."/>
        </authorList>
    </citation>
    <scope>NUCLEOTIDE SEQUENCE [LARGE SCALE GENOMIC DNA]</scope>
    <source>
        <strain evidence="1 2">UBMA197</strain>
    </source>
</reference>
<name>A0A1Y2JAZ3_BRAJP</name>
<dbReference type="Proteomes" id="UP000193335">
    <property type="component" value="Unassembled WGS sequence"/>
</dbReference>
<comment type="caution">
    <text evidence="1">The sequence shown here is derived from an EMBL/GenBank/DDBJ whole genome shotgun (WGS) entry which is preliminary data.</text>
</comment>
<evidence type="ECO:0000313" key="1">
    <source>
        <dbReference type="EMBL" id="OSJ22154.1"/>
    </source>
</evidence>
<proteinExistence type="predicted"/>
<gene>
    <name evidence="1" type="ORF">BSZ19_47070</name>
</gene>
<organism evidence="1 2">
    <name type="scientific">Bradyrhizobium japonicum</name>
    <dbReference type="NCBI Taxonomy" id="375"/>
    <lineage>
        <taxon>Bacteria</taxon>
        <taxon>Pseudomonadati</taxon>
        <taxon>Pseudomonadota</taxon>
        <taxon>Alphaproteobacteria</taxon>
        <taxon>Hyphomicrobiales</taxon>
        <taxon>Nitrobacteraceae</taxon>
        <taxon>Bradyrhizobium</taxon>
    </lineage>
</organism>
<evidence type="ECO:0000313" key="2">
    <source>
        <dbReference type="Proteomes" id="UP000193335"/>
    </source>
</evidence>